<accession>A0ABW7I9E7</accession>
<organism evidence="2 3">
    <name type="scientific">Roseovarius aquimarinus</name>
    <dbReference type="NCBI Taxonomy" id="1229156"/>
    <lineage>
        <taxon>Bacteria</taxon>
        <taxon>Pseudomonadati</taxon>
        <taxon>Pseudomonadota</taxon>
        <taxon>Alphaproteobacteria</taxon>
        <taxon>Rhodobacterales</taxon>
        <taxon>Roseobacteraceae</taxon>
        <taxon>Roseovarius</taxon>
    </lineage>
</organism>
<evidence type="ECO:0008006" key="4">
    <source>
        <dbReference type="Google" id="ProtNLM"/>
    </source>
</evidence>
<feature type="region of interest" description="Disordered" evidence="1">
    <location>
        <begin position="183"/>
        <end position="237"/>
    </location>
</feature>
<comment type="caution">
    <text evidence="2">The sequence shown here is derived from an EMBL/GenBank/DDBJ whole genome shotgun (WGS) entry which is preliminary data.</text>
</comment>
<protein>
    <recommendedName>
        <fullName evidence="4">Dihydroxy-acid dehydratase</fullName>
    </recommendedName>
</protein>
<dbReference type="Proteomes" id="UP001607157">
    <property type="component" value="Unassembled WGS sequence"/>
</dbReference>
<gene>
    <name evidence="2" type="ORF">ACGRVM_12975</name>
</gene>
<proteinExistence type="predicted"/>
<sequence>MILSLAACIGGEGISRVVPESETRTEAPRRIAFYSGDVVVAGPEGYCVDVNSIQKGGGAAFALLANCGHLGTLFADDVPPAVVTVSVLARDGRAEQPSAERLARAWKNAGVTRMVNGDGISLIQLARGGDSLLPGGDPRHWRGAMLINGHMIGLAAYGGTGSGLHGKAGHDLLVATAEAMLSGSPHRRAVPPPAPRPEAPQSTAPEDAAEAPRARPRTARPQTGLNSFLAGLFRDPA</sequence>
<keyword evidence="3" id="KW-1185">Reference proteome</keyword>
<evidence type="ECO:0000256" key="1">
    <source>
        <dbReference type="SAM" id="MobiDB-lite"/>
    </source>
</evidence>
<name>A0ABW7I9E7_9RHOB</name>
<reference evidence="2 3" key="1">
    <citation type="submission" date="2024-10" db="EMBL/GenBank/DDBJ databases">
        <authorList>
            <person name="Yang X.-N."/>
        </authorList>
    </citation>
    <scope>NUCLEOTIDE SEQUENCE [LARGE SCALE GENOMIC DNA]</scope>
    <source>
        <strain evidence="2 3">CAU 1059</strain>
    </source>
</reference>
<evidence type="ECO:0000313" key="2">
    <source>
        <dbReference type="EMBL" id="MFH0254812.1"/>
    </source>
</evidence>
<dbReference type="RefSeq" id="WP_377172302.1">
    <property type="nucleotide sequence ID" value="NZ_JBHTJC010000003.1"/>
</dbReference>
<evidence type="ECO:0000313" key="3">
    <source>
        <dbReference type="Proteomes" id="UP001607157"/>
    </source>
</evidence>
<dbReference type="EMBL" id="JBIHMM010000003">
    <property type="protein sequence ID" value="MFH0254812.1"/>
    <property type="molecule type" value="Genomic_DNA"/>
</dbReference>